<evidence type="ECO:0000313" key="3">
    <source>
        <dbReference type="EMBL" id="MDR7097508.1"/>
    </source>
</evidence>
<accession>A0ABU1VJN5</accession>
<sequence>MSRQSIFISHATPEDNGFVSWLGARLELSGFSVWHDLGRLKGGDYFWDKIERAIRNESYRFLAVVSTVAVDKQGVKDEWALAQTIEKSMPGFVIPLRLDKYDFSLLPIGIHRKNVIDFANGWHAGLADLLDTLTEANAPKVAAPDPRSARHWLAEVKEGAILRTESKESLDSTWLSVVSLPPIETARILGSEREIKVTDLNRGIPWFEHEDRIVGFAKAADLVSNMSKSVMLKASAGVDSTMFIQSGATFGDKYVDAREARKRVANLVRQAWELAMEAKGLGVFEQAGGRKVFYVTPELTKGRGEKVAFIDVDGRKRRKGLNGRSEKKKANWCYAVGMVPQFDEPWRIELRATIVFTDEEGKPFDVPAKAHRLRMSFCRSWWNDRWRGFLRAFLAVVADGATEIQLPVGSGREVVVSATPIMFSSPVGLSDLAPSIDDDPVDEPDDELGEVDDFDADDVPA</sequence>
<name>A0ABU1VJN5_9BURK</name>
<feature type="domain" description="TIR" evidence="2">
    <location>
        <begin position="2"/>
        <end position="156"/>
    </location>
</feature>
<feature type="region of interest" description="Disordered" evidence="1">
    <location>
        <begin position="430"/>
        <end position="461"/>
    </location>
</feature>
<dbReference type="Pfam" id="PF13676">
    <property type="entry name" value="TIR_2"/>
    <property type="match status" value="1"/>
</dbReference>
<keyword evidence="4" id="KW-1185">Reference proteome</keyword>
<dbReference type="Gene3D" id="3.40.50.10140">
    <property type="entry name" value="Toll/interleukin-1 receptor homology (TIR) domain"/>
    <property type="match status" value="1"/>
</dbReference>
<dbReference type="SUPFAM" id="SSF52200">
    <property type="entry name" value="Toll/Interleukin receptor TIR domain"/>
    <property type="match status" value="1"/>
</dbReference>
<organism evidence="3 4">
    <name type="scientific">Hydrogenophaga laconesensis</name>
    <dbReference type="NCBI Taxonomy" id="1805971"/>
    <lineage>
        <taxon>Bacteria</taxon>
        <taxon>Pseudomonadati</taxon>
        <taxon>Pseudomonadota</taxon>
        <taxon>Betaproteobacteria</taxon>
        <taxon>Burkholderiales</taxon>
        <taxon>Comamonadaceae</taxon>
        <taxon>Hydrogenophaga</taxon>
    </lineage>
</organism>
<comment type="caution">
    <text evidence="3">The sequence shown here is derived from an EMBL/GenBank/DDBJ whole genome shotgun (WGS) entry which is preliminary data.</text>
</comment>
<proteinExistence type="predicted"/>
<dbReference type="EMBL" id="JAVDWE010000029">
    <property type="protein sequence ID" value="MDR7097508.1"/>
    <property type="molecule type" value="Genomic_DNA"/>
</dbReference>
<reference evidence="3 4" key="1">
    <citation type="submission" date="2023-07" db="EMBL/GenBank/DDBJ databases">
        <title>Sorghum-associated microbial communities from plants grown in Nebraska, USA.</title>
        <authorList>
            <person name="Schachtman D."/>
        </authorList>
    </citation>
    <scope>NUCLEOTIDE SEQUENCE [LARGE SCALE GENOMIC DNA]</scope>
    <source>
        <strain evidence="3 4">BE240</strain>
    </source>
</reference>
<evidence type="ECO:0000259" key="2">
    <source>
        <dbReference type="PROSITE" id="PS50104"/>
    </source>
</evidence>
<dbReference type="Proteomes" id="UP001265550">
    <property type="component" value="Unassembled WGS sequence"/>
</dbReference>
<evidence type="ECO:0000313" key="4">
    <source>
        <dbReference type="Proteomes" id="UP001265550"/>
    </source>
</evidence>
<gene>
    <name evidence="3" type="ORF">J2X09_005284</name>
</gene>
<feature type="compositionally biased region" description="Acidic residues" evidence="1">
    <location>
        <begin position="436"/>
        <end position="461"/>
    </location>
</feature>
<dbReference type="InterPro" id="IPR035897">
    <property type="entry name" value="Toll_tir_struct_dom_sf"/>
</dbReference>
<dbReference type="PROSITE" id="PS50104">
    <property type="entry name" value="TIR"/>
    <property type="match status" value="1"/>
</dbReference>
<dbReference type="InterPro" id="IPR000157">
    <property type="entry name" value="TIR_dom"/>
</dbReference>
<protein>
    <recommendedName>
        <fullName evidence="2">TIR domain-containing protein</fullName>
    </recommendedName>
</protein>
<dbReference type="RefSeq" id="WP_204735897.1">
    <property type="nucleotide sequence ID" value="NZ_JAVDWE010000029.1"/>
</dbReference>
<evidence type="ECO:0000256" key="1">
    <source>
        <dbReference type="SAM" id="MobiDB-lite"/>
    </source>
</evidence>